<dbReference type="GO" id="GO:0036195">
    <property type="term" value="C:muscle cell projection membrane"/>
    <property type="evidence" value="ECO:0007669"/>
    <property type="project" value="TreeGrafter"/>
</dbReference>
<protein>
    <submittedName>
        <fullName evidence="9">Pleckstrin homology domain containing O1</fullName>
    </submittedName>
</protein>
<keyword evidence="6" id="KW-0539">Nucleus</keyword>
<gene>
    <name evidence="9" type="primary">PLEKHO1</name>
</gene>
<dbReference type="AlphaFoldDB" id="A0A8C2TQ45"/>
<evidence type="ECO:0000256" key="1">
    <source>
        <dbReference type="ARBA" id="ARBA00004123"/>
    </source>
</evidence>
<feature type="compositionally biased region" description="Low complexity" evidence="7">
    <location>
        <begin position="314"/>
        <end position="326"/>
    </location>
</feature>
<evidence type="ECO:0000256" key="5">
    <source>
        <dbReference type="ARBA" id="ARBA00023136"/>
    </source>
</evidence>
<reference evidence="9" key="2">
    <citation type="submission" date="2025-08" db="UniProtKB">
        <authorList>
            <consortium name="Ensembl"/>
        </authorList>
    </citation>
    <scope>IDENTIFICATION</scope>
</reference>
<dbReference type="GO" id="GO:0005737">
    <property type="term" value="C:cytoplasm"/>
    <property type="evidence" value="ECO:0007669"/>
    <property type="project" value="UniProtKB-SubCell"/>
</dbReference>
<dbReference type="Gene3D" id="2.30.29.30">
    <property type="entry name" value="Pleckstrin-homology domain (PH domain)/Phosphotyrosine-binding domain (PTB)"/>
    <property type="match status" value="1"/>
</dbReference>
<evidence type="ECO:0000256" key="7">
    <source>
        <dbReference type="SAM" id="MobiDB-lite"/>
    </source>
</evidence>
<reference evidence="9" key="3">
    <citation type="submission" date="2025-09" db="UniProtKB">
        <authorList>
            <consortium name="Ensembl"/>
        </authorList>
    </citation>
    <scope>IDENTIFICATION</scope>
</reference>
<evidence type="ECO:0000256" key="4">
    <source>
        <dbReference type="ARBA" id="ARBA00022490"/>
    </source>
</evidence>
<evidence type="ECO:0000256" key="2">
    <source>
        <dbReference type="ARBA" id="ARBA00004370"/>
    </source>
</evidence>
<feature type="region of interest" description="Disordered" evidence="7">
    <location>
        <begin position="1"/>
        <end position="20"/>
    </location>
</feature>
<dbReference type="InterPro" id="IPR043448">
    <property type="entry name" value="PKHO1/2"/>
</dbReference>
<feature type="region of interest" description="Disordered" evidence="7">
    <location>
        <begin position="183"/>
        <end position="233"/>
    </location>
</feature>
<feature type="region of interest" description="Disordered" evidence="7">
    <location>
        <begin position="307"/>
        <end position="327"/>
    </location>
</feature>
<feature type="compositionally biased region" description="Basic and acidic residues" evidence="7">
    <location>
        <begin position="187"/>
        <end position="224"/>
    </location>
</feature>
<dbReference type="GO" id="GO:0005634">
    <property type="term" value="C:nucleus"/>
    <property type="evidence" value="ECO:0007669"/>
    <property type="project" value="UniProtKB-SubCell"/>
</dbReference>
<organism evidence="9 10">
    <name type="scientific">Coturnix japonica</name>
    <name type="common">Japanese quail</name>
    <name type="synonym">Coturnix coturnix japonica</name>
    <dbReference type="NCBI Taxonomy" id="93934"/>
    <lineage>
        <taxon>Eukaryota</taxon>
        <taxon>Metazoa</taxon>
        <taxon>Chordata</taxon>
        <taxon>Craniata</taxon>
        <taxon>Vertebrata</taxon>
        <taxon>Euteleostomi</taxon>
        <taxon>Archelosauria</taxon>
        <taxon>Archosauria</taxon>
        <taxon>Dinosauria</taxon>
        <taxon>Saurischia</taxon>
        <taxon>Theropoda</taxon>
        <taxon>Coelurosauria</taxon>
        <taxon>Aves</taxon>
        <taxon>Neognathae</taxon>
        <taxon>Galloanserae</taxon>
        <taxon>Galliformes</taxon>
        <taxon>Phasianidae</taxon>
        <taxon>Perdicinae</taxon>
        <taxon>Coturnix</taxon>
    </lineage>
</organism>
<dbReference type="InterPro" id="IPR001849">
    <property type="entry name" value="PH_domain"/>
</dbReference>
<evidence type="ECO:0000259" key="8">
    <source>
        <dbReference type="Pfam" id="PF00169"/>
    </source>
</evidence>
<proteinExistence type="predicted"/>
<dbReference type="GO" id="GO:1901739">
    <property type="term" value="P:regulation of myoblast fusion"/>
    <property type="evidence" value="ECO:0007669"/>
    <property type="project" value="TreeGrafter"/>
</dbReference>
<reference evidence="9" key="1">
    <citation type="submission" date="2015-11" db="EMBL/GenBank/DDBJ databases">
        <authorList>
            <consortium name="International Coturnix japonica Genome Analysis Consortium"/>
            <person name="Warren W."/>
            <person name="Burt D.W."/>
            <person name="Antin P.B."/>
            <person name="Lanford R."/>
            <person name="Gros J."/>
            <person name="Wilson R.K."/>
        </authorList>
    </citation>
    <scope>NUCLEOTIDE SEQUENCE [LARGE SCALE GENOMIC DNA]</scope>
</reference>
<sequence length="386" mass="44030">MKKNNSAKRGQQDGNQQSVQPEKVGWVRKFCGKGIFREIWKNRYVVLKGDQLYISEKEVKDEKNVQEAFDLSDYEKCEELRKSKSRSKKNHSKFTLAHSRQPGNMVTVEEDSYLAHPTRDRAKIQHSRRPPTRGHLMAVASTSTSDGMLTLDLIQEEDASPEEHGTCEESFRVDLDKSVAQLAAGRRRSDSENIKASEKGRTGSLPRREVTSRDKPAQRKDSLDKGTMYTPQVPKKLSLSEKNKCASMEEILSRRDSAHRALLRRGLEAQCTTAEPEQLSRLQELVALKLEKTQELLTEVKGYGEGKRKVKDCTTSTTSSSSSSQSDCERILQESERLLGEASSTWSQARRVLQEVRELRDLYRQIELQQVDCNPKQSSQYRKSMM</sequence>
<dbReference type="Ensembl" id="ENSCJPT00005023767.1">
    <property type="protein sequence ID" value="ENSCJPP00005016986.1"/>
    <property type="gene ID" value="ENSCJPG00005013914.1"/>
</dbReference>
<dbReference type="Pfam" id="PF00169">
    <property type="entry name" value="PH"/>
    <property type="match status" value="1"/>
</dbReference>
<evidence type="ECO:0000256" key="6">
    <source>
        <dbReference type="ARBA" id="ARBA00023242"/>
    </source>
</evidence>
<accession>A0A8C2TQ45</accession>
<dbReference type="GeneTree" id="ENSGT00530000063760"/>
<feature type="domain" description="PH" evidence="8">
    <location>
        <begin position="23"/>
        <end position="101"/>
    </location>
</feature>
<keyword evidence="10" id="KW-1185">Reference proteome</keyword>
<evidence type="ECO:0000313" key="10">
    <source>
        <dbReference type="Proteomes" id="UP000694412"/>
    </source>
</evidence>
<dbReference type="SUPFAM" id="SSF50729">
    <property type="entry name" value="PH domain-like"/>
    <property type="match status" value="1"/>
</dbReference>
<dbReference type="InterPro" id="IPR011993">
    <property type="entry name" value="PH-like_dom_sf"/>
</dbReference>
<evidence type="ECO:0000256" key="3">
    <source>
        <dbReference type="ARBA" id="ARBA00004496"/>
    </source>
</evidence>
<dbReference type="PANTHER" id="PTHR15871">
    <property type="entry name" value="PH DOMAIN-CONTAINING PROTEIN"/>
    <property type="match status" value="1"/>
</dbReference>
<dbReference type="PANTHER" id="PTHR15871:SF1">
    <property type="entry name" value="PLECKSTRIN HOMOLOGY DOMAIN-CONTAINING FAMILY O MEMBER 1"/>
    <property type="match status" value="1"/>
</dbReference>
<comment type="subcellular location">
    <subcellularLocation>
        <location evidence="3">Cytoplasm</location>
    </subcellularLocation>
    <subcellularLocation>
        <location evidence="2">Membrane</location>
    </subcellularLocation>
    <subcellularLocation>
        <location evidence="1">Nucleus</location>
    </subcellularLocation>
</comment>
<keyword evidence="5" id="KW-0472">Membrane</keyword>
<keyword evidence="4" id="KW-0963">Cytoplasm</keyword>
<name>A0A8C2TQ45_COTJA</name>
<dbReference type="Proteomes" id="UP000694412">
    <property type="component" value="Chromosome 25"/>
</dbReference>
<dbReference type="GO" id="GO:0032587">
    <property type="term" value="C:ruffle membrane"/>
    <property type="evidence" value="ECO:0007669"/>
    <property type="project" value="TreeGrafter"/>
</dbReference>
<feature type="compositionally biased region" description="Polar residues" evidence="7">
    <location>
        <begin position="7"/>
        <end position="20"/>
    </location>
</feature>
<evidence type="ECO:0000313" key="9">
    <source>
        <dbReference type="Ensembl" id="ENSCJPP00005016986.1"/>
    </source>
</evidence>